<name>A0A1E5Q6I3_9PROT</name>
<evidence type="ECO:0000313" key="3">
    <source>
        <dbReference type="Proteomes" id="UP000095347"/>
    </source>
</evidence>
<sequence>MANKFTEEDDALLEELGVEVEGKKVASRTPREERIIAGFEEIQRFVDEQGRMPEHGEERDIFERLYATRLDQIRRQEECRTVLAEFDRQGLVDLSFVETEAVVDDMDDEALLAELGVEVDTPNEITKLNHVRSSADKRAAEEIANREKCEDFDKFKPLLDKVKKDLAAGVRQTRPFQTMAEIKQGEFFIVGGQIAYVAEMGEEFITEYDRRDSRLRVIYDNGTESDVLLRSLQRALHRDGTGRRITEPSAGPLFSDVSADDDLASGTVYVLRSKSDLPYVQENRDILHKIGVTGGSVEKRIANAKLDSTFLMADVEIVATYELFNINRTKLENLIHRVFEPARLEIEIKDRFGRPVVPREWFLVPLFVIDDAVEKIKDGTIGDFIYDPEQATLRPR</sequence>
<dbReference type="SMART" id="SM00974">
    <property type="entry name" value="T5orf172"/>
    <property type="match status" value="1"/>
</dbReference>
<comment type="caution">
    <text evidence="2">The sequence shown here is derived from an EMBL/GenBank/DDBJ whole genome shotgun (WGS) entry which is preliminary data.</text>
</comment>
<keyword evidence="3" id="KW-1185">Reference proteome</keyword>
<accession>A0A1E5Q6I3</accession>
<dbReference type="Proteomes" id="UP000095347">
    <property type="component" value="Unassembled WGS sequence"/>
</dbReference>
<dbReference type="AlphaFoldDB" id="A0A1E5Q6I3"/>
<dbReference type="RefSeq" id="WP_069958316.1">
    <property type="nucleotide sequence ID" value="NZ_MCGG01000031.1"/>
</dbReference>
<gene>
    <name evidence="2" type="ORF">BEN30_11990</name>
</gene>
<dbReference type="Pfam" id="PF13455">
    <property type="entry name" value="MUG113"/>
    <property type="match status" value="1"/>
</dbReference>
<organism evidence="2 3">
    <name type="scientific">Magnetovibrio blakemorei</name>
    <dbReference type="NCBI Taxonomy" id="28181"/>
    <lineage>
        <taxon>Bacteria</taxon>
        <taxon>Pseudomonadati</taxon>
        <taxon>Pseudomonadota</taxon>
        <taxon>Alphaproteobacteria</taxon>
        <taxon>Rhodospirillales</taxon>
        <taxon>Magnetovibrionaceae</taxon>
        <taxon>Magnetovibrio</taxon>
    </lineage>
</organism>
<protein>
    <recommendedName>
        <fullName evidence="1">Bacteriophage T5 Orf172 DNA-binding domain-containing protein</fullName>
    </recommendedName>
</protein>
<dbReference type="OrthoDB" id="9814995at2"/>
<evidence type="ECO:0000313" key="2">
    <source>
        <dbReference type="EMBL" id="OEJ66574.1"/>
    </source>
</evidence>
<dbReference type="STRING" id="28181.BEN30_11990"/>
<evidence type="ECO:0000259" key="1">
    <source>
        <dbReference type="SMART" id="SM00974"/>
    </source>
</evidence>
<feature type="domain" description="Bacteriophage T5 Orf172 DNA-binding" evidence="1">
    <location>
        <begin position="282"/>
        <end position="376"/>
    </location>
</feature>
<proteinExistence type="predicted"/>
<dbReference type="EMBL" id="MCGG01000031">
    <property type="protein sequence ID" value="OEJ66574.1"/>
    <property type="molecule type" value="Genomic_DNA"/>
</dbReference>
<dbReference type="InterPro" id="IPR018306">
    <property type="entry name" value="Phage_T5_Orf172_DNA-bd"/>
</dbReference>
<reference evidence="3" key="1">
    <citation type="submission" date="2016-07" db="EMBL/GenBank/DDBJ databases">
        <authorList>
            <person name="Florea S."/>
            <person name="Webb J.S."/>
            <person name="Jaromczyk J."/>
            <person name="Schardl C.L."/>
        </authorList>
    </citation>
    <scope>NUCLEOTIDE SEQUENCE [LARGE SCALE GENOMIC DNA]</scope>
    <source>
        <strain evidence="3">MV-1</strain>
    </source>
</reference>